<proteinExistence type="predicted"/>
<name>A0A7J8NE95_9ROSI</name>
<evidence type="ECO:0000313" key="3">
    <source>
        <dbReference type="Proteomes" id="UP000593572"/>
    </source>
</evidence>
<dbReference type="PANTHER" id="PTHR31286:SF153">
    <property type="entry name" value="DUF4283 DOMAIN PROTEIN"/>
    <property type="match status" value="1"/>
</dbReference>
<sequence>MVRLNIENGEEEETLLLSIDPGLQKSAYEYCLVGYFLTASFVHFTAMNNTMANLWHPLDGVQILDLGERRFLFKFFHEMDVERVVNGTPWMLNGGRAIMDFGWNLSLKVQTRRTTIVNSVWLREEGDDDSKKINQNLHGPGSNSMNELMSDMWCNINLILGFNFEGHPDHDVVN</sequence>
<dbReference type="Proteomes" id="UP000593572">
    <property type="component" value="Unassembled WGS sequence"/>
</dbReference>
<dbReference type="AlphaFoldDB" id="A0A7J8NE95"/>
<evidence type="ECO:0000259" key="1">
    <source>
        <dbReference type="Pfam" id="PF14111"/>
    </source>
</evidence>
<evidence type="ECO:0000313" key="2">
    <source>
        <dbReference type="EMBL" id="MBA0575190.1"/>
    </source>
</evidence>
<dbReference type="InterPro" id="IPR025558">
    <property type="entry name" value="DUF4283"/>
</dbReference>
<accession>A0A7J8NE95</accession>
<keyword evidence="3" id="KW-1185">Reference proteome</keyword>
<comment type="caution">
    <text evidence="2">The sequence shown here is derived from an EMBL/GenBank/DDBJ whole genome shotgun (WGS) entry which is preliminary data.</text>
</comment>
<reference evidence="2 3" key="1">
    <citation type="journal article" date="2019" name="Genome Biol. Evol.">
        <title>Insights into the evolution of the New World diploid cottons (Gossypium, subgenus Houzingenia) based on genome sequencing.</title>
        <authorList>
            <person name="Grover C.E."/>
            <person name="Arick M.A. 2nd"/>
            <person name="Thrash A."/>
            <person name="Conover J.L."/>
            <person name="Sanders W.S."/>
            <person name="Peterson D.G."/>
            <person name="Frelichowski J.E."/>
            <person name="Scheffler J.A."/>
            <person name="Scheffler B.E."/>
            <person name="Wendel J.F."/>
        </authorList>
    </citation>
    <scope>NUCLEOTIDE SEQUENCE [LARGE SCALE GENOMIC DNA]</scope>
    <source>
        <strain evidence="2">157</strain>
        <tissue evidence="2">Leaf</tissue>
    </source>
</reference>
<dbReference type="InterPro" id="IPR040256">
    <property type="entry name" value="At4g02000-like"/>
</dbReference>
<dbReference type="EMBL" id="JABEZX010116822">
    <property type="protein sequence ID" value="MBA0575190.1"/>
    <property type="molecule type" value="Genomic_DNA"/>
</dbReference>
<organism evidence="2 3">
    <name type="scientific">Gossypium lobatum</name>
    <dbReference type="NCBI Taxonomy" id="34289"/>
    <lineage>
        <taxon>Eukaryota</taxon>
        <taxon>Viridiplantae</taxon>
        <taxon>Streptophyta</taxon>
        <taxon>Embryophyta</taxon>
        <taxon>Tracheophyta</taxon>
        <taxon>Spermatophyta</taxon>
        <taxon>Magnoliopsida</taxon>
        <taxon>eudicotyledons</taxon>
        <taxon>Gunneridae</taxon>
        <taxon>Pentapetalae</taxon>
        <taxon>rosids</taxon>
        <taxon>malvids</taxon>
        <taxon>Malvales</taxon>
        <taxon>Malvaceae</taxon>
        <taxon>Malvoideae</taxon>
        <taxon>Gossypium</taxon>
    </lineage>
</organism>
<protein>
    <recommendedName>
        <fullName evidence="1">DUF4283 domain-containing protein</fullName>
    </recommendedName>
</protein>
<dbReference type="PANTHER" id="PTHR31286">
    <property type="entry name" value="GLYCINE-RICH CELL WALL STRUCTURAL PROTEIN 1.8-LIKE"/>
    <property type="match status" value="1"/>
</dbReference>
<dbReference type="Pfam" id="PF14111">
    <property type="entry name" value="DUF4283"/>
    <property type="match status" value="1"/>
</dbReference>
<gene>
    <name evidence="2" type="ORF">Golob_007042</name>
</gene>
<feature type="domain" description="DUF4283" evidence="1">
    <location>
        <begin position="26"/>
        <end position="94"/>
    </location>
</feature>